<proteinExistence type="inferred from homology"/>
<dbReference type="InterPro" id="IPR002889">
    <property type="entry name" value="WSC_carb-bd"/>
</dbReference>
<dbReference type="Pfam" id="PF02485">
    <property type="entry name" value="Branch"/>
    <property type="match status" value="1"/>
</dbReference>
<evidence type="ECO:0000256" key="9">
    <source>
        <dbReference type="ARBA" id="ARBA00022692"/>
    </source>
</evidence>
<dbReference type="PANTHER" id="PTHR46025">
    <property type="entry name" value="XYLOSYLTRANSFERASE OXT"/>
    <property type="match status" value="1"/>
</dbReference>
<evidence type="ECO:0000256" key="18">
    <source>
        <dbReference type="ARBA" id="ARBA00042865"/>
    </source>
</evidence>
<feature type="transmembrane region" description="Helical" evidence="20">
    <location>
        <begin position="12"/>
        <end position="35"/>
    </location>
</feature>
<evidence type="ECO:0000256" key="1">
    <source>
        <dbReference type="ARBA" id="ARBA00004323"/>
    </source>
</evidence>
<evidence type="ECO:0000256" key="5">
    <source>
        <dbReference type="ARBA" id="ARBA00010195"/>
    </source>
</evidence>
<evidence type="ECO:0000256" key="6">
    <source>
        <dbReference type="ARBA" id="ARBA00011972"/>
    </source>
</evidence>
<comment type="pathway">
    <text evidence="4">Glycan metabolism; heparan sulfate biosynthesis.</text>
</comment>
<keyword evidence="17" id="KW-0325">Glycoprotein</keyword>
<evidence type="ECO:0000256" key="7">
    <source>
        <dbReference type="ARBA" id="ARBA00022676"/>
    </source>
</evidence>
<keyword evidence="14" id="KW-0333">Golgi apparatus</keyword>
<evidence type="ECO:0000313" key="23">
    <source>
        <dbReference type="Proteomes" id="UP001175271"/>
    </source>
</evidence>
<feature type="domain" description="WSC" evidence="21">
    <location>
        <begin position="101"/>
        <end position="195"/>
    </location>
</feature>
<gene>
    <name evidence="22" type="ORF">QR680_005893</name>
</gene>
<dbReference type="GO" id="GO:0000139">
    <property type="term" value="C:Golgi membrane"/>
    <property type="evidence" value="ECO:0007669"/>
    <property type="project" value="UniProtKB-SubCell"/>
</dbReference>
<organism evidence="22 23">
    <name type="scientific">Steinernema hermaphroditum</name>
    <dbReference type="NCBI Taxonomy" id="289476"/>
    <lineage>
        <taxon>Eukaryota</taxon>
        <taxon>Metazoa</taxon>
        <taxon>Ecdysozoa</taxon>
        <taxon>Nematoda</taxon>
        <taxon>Chromadorea</taxon>
        <taxon>Rhabditida</taxon>
        <taxon>Tylenchina</taxon>
        <taxon>Panagrolaimomorpha</taxon>
        <taxon>Strongyloidoidea</taxon>
        <taxon>Steinernematidae</taxon>
        <taxon>Steinernema</taxon>
    </lineage>
</organism>
<evidence type="ECO:0000256" key="10">
    <source>
        <dbReference type="ARBA" id="ARBA00022723"/>
    </source>
</evidence>
<dbReference type="GO" id="GO:0005789">
    <property type="term" value="C:endoplasmic reticulum membrane"/>
    <property type="evidence" value="ECO:0007669"/>
    <property type="project" value="UniProtKB-SubCell"/>
</dbReference>
<keyword evidence="15 20" id="KW-0472">Membrane</keyword>
<evidence type="ECO:0000256" key="15">
    <source>
        <dbReference type="ARBA" id="ARBA00023136"/>
    </source>
</evidence>
<comment type="catalytic activity">
    <reaction evidence="19">
        <text>UDP-alpha-D-xylose + L-seryl-[protein] = 3-O-(beta-D-xylosyl)-L-seryl-[protein] + UDP + H(+)</text>
        <dbReference type="Rhea" id="RHEA:50192"/>
        <dbReference type="Rhea" id="RHEA-COMP:9863"/>
        <dbReference type="Rhea" id="RHEA-COMP:12567"/>
        <dbReference type="ChEBI" id="CHEBI:15378"/>
        <dbReference type="ChEBI" id="CHEBI:29999"/>
        <dbReference type="ChEBI" id="CHEBI:57632"/>
        <dbReference type="ChEBI" id="CHEBI:58223"/>
        <dbReference type="ChEBI" id="CHEBI:132085"/>
        <dbReference type="EC" id="2.4.2.26"/>
    </reaction>
</comment>
<keyword evidence="8" id="KW-0808">Transferase</keyword>
<dbReference type="PROSITE" id="PS51212">
    <property type="entry name" value="WSC"/>
    <property type="match status" value="1"/>
</dbReference>
<dbReference type="Proteomes" id="UP001175271">
    <property type="component" value="Unassembled WGS sequence"/>
</dbReference>
<comment type="pathway">
    <text evidence="3">Glycan metabolism; chondroitin sulfate biosynthesis.</text>
</comment>
<evidence type="ECO:0000256" key="2">
    <source>
        <dbReference type="ARBA" id="ARBA00004648"/>
    </source>
</evidence>
<keyword evidence="12" id="KW-0735">Signal-anchor</keyword>
<evidence type="ECO:0000256" key="4">
    <source>
        <dbReference type="ARBA" id="ARBA00005093"/>
    </source>
</evidence>
<evidence type="ECO:0000256" key="11">
    <source>
        <dbReference type="ARBA" id="ARBA00022824"/>
    </source>
</evidence>
<dbReference type="GO" id="GO:0050650">
    <property type="term" value="P:chondroitin sulfate proteoglycan biosynthetic process"/>
    <property type="evidence" value="ECO:0007669"/>
    <property type="project" value="TreeGrafter"/>
</dbReference>
<name>A0AA39LWH1_9BILA</name>
<dbReference type="GO" id="GO:0046872">
    <property type="term" value="F:metal ion binding"/>
    <property type="evidence" value="ECO:0007669"/>
    <property type="project" value="UniProtKB-KW"/>
</dbReference>
<comment type="subcellular location">
    <subcellularLocation>
        <location evidence="2">Endoplasmic reticulum membrane</location>
        <topology evidence="2">Single-pass type II membrane protein</topology>
    </subcellularLocation>
    <subcellularLocation>
        <location evidence="1">Golgi apparatus membrane</location>
        <topology evidence="1">Single-pass type II membrane protein</topology>
    </subcellularLocation>
</comment>
<sequence length="775" mass="89142">MDYFLPRPKRVYLLLLFVVLLVAVLLNVVVFPSYLVQNTPKIEENRILCSVTGSLALSALERMKTEKCRQEVQELYCALENDKSLSAPIINRCPIFNISTKGAYEGCFADSASNRLLSGFMYKLSDTNSPEFCVDSCLRAGYEYAGVEFRHECFCGSSEDFAKRKELPQDLCQKYRCPQEGFCGGYEAMAVYRTGFTEKLTIPPPKYIEPIGTQADVRILFVIQLNGRDIRQFHRMLKTVYSPSHFYYVHIDTRQNFLFQEAIKLEKLLPNFKVTRNRRATIWGGASLLPMFLDSIRETKTFEWTEWDFVLNMSESDMMILTLVELEANLAQNKGRSYLSSHGYNPSRFIQKQGFNFVFFECEKRMWRIANRTQFPENMRLDGGSDWVIIGRELADFAISDESVVHQLLKFYETILLPLESFFHNLAMNTEFCHKTVKKNLRLTNWNRIQGCRHARVQKVVDWGGCSPMVFREPKIPSFRLEQAKSRAVYFARKFDAMIDIVPIAAAERQSMRNRLHLIKEDHSAFNSTWVNIYSAAGDADSTRNTVYRKFAALFLDSPVENIYAYKPGSTSSVQLVISSTDGEVLVAIEKEKPHIKEFLVDGRYQLVDAAVGLDLQLTEEVFREYTRLFDTQSTVTVLLHWTRNGSSEGNNTSPGTRVRWYPPTGKTVIDQKVAPYNSIFFAQHVSLDFAKYGGAPGEWKVVVFEDEAKKNPLVVVKFPVVDASAPFEEDLLRRYYSVVDRCSEHCREKTWSSRFSDPKSEIKQGFDSHTGWLQ</sequence>
<dbReference type="SMART" id="SM00321">
    <property type="entry name" value="WSC"/>
    <property type="match status" value="1"/>
</dbReference>
<dbReference type="EC" id="2.4.2.26" evidence="6"/>
<comment type="similarity">
    <text evidence="5">Belongs to the glycosyltransferase 14 family. XylT subfamily.</text>
</comment>
<evidence type="ECO:0000313" key="22">
    <source>
        <dbReference type="EMBL" id="KAK0411875.1"/>
    </source>
</evidence>
<keyword evidence="11" id="KW-0256">Endoplasmic reticulum</keyword>
<dbReference type="InterPro" id="IPR043538">
    <property type="entry name" value="XYLT"/>
</dbReference>
<evidence type="ECO:0000256" key="8">
    <source>
        <dbReference type="ARBA" id="ARBA00022679"/>
    </source>
</evidence>
<evidence type="ECO:0000259" key="21">
    <source>
        <dbReference type="PROSITE" id="PS51212"/>
    </source>
</evidence>
<dbReference type="EMBL" id="JAUCMV010000003">
    <property type="protein sequence ID" value="KAK0411875.1"/>
    <property type="molecule type" value="Genomic_DNA"/>
</dbReference>
<keyword evidence="23" id="KW-1185">Reference proteome</keyword>
<evidence type="ECO:0000256" key="13">
    <source>
        <dbReference type="ARBA" id="ARBA00022989"/>
    </source>
</evidence>
<keyword evidence="9 20" id="KW-0812">Transmembrane</keyword>
<dbReference type="InterPro" id="IPR003406">
    <property type="entry name" value="Glyco_trans_14"/>
</dbReference>
<dbReference type="GO" id="GO:0015012">
    <property type="term" value="P:heparan sulfate proteoglycan biosynthetic process"/>
    <property type="evidence" value="ECO:0007669"/>
    <property type="project" value="TreeGrafter"/>
</dbReference>
<evidence type="ECO:0000256" key="17">
    <source>
        <dbReference type="ARBA" id="ARBA00023180"/>
    </source>
</evidence>
<evidence type="ECO:0000256" key="20">
    <source>
        <dbReference type="SAM" id="Phobius"/>
    </source>
</evidence>
<protein>
    <recommendedName>
        <fullName evidence="6">protein xylosyltransferase</fullName>
        <ecNumber evidence="6">2.4.2.26</ecNumber>
    </recommendedName>
    <alternativeName>
        <fullName evidence="18">Peptide O-xylosyltransferase</fullName>
    </alternativeName>
</protein>
<comment type="caution">
    <text evidence="22">The sequence shown here is derived from an EMBL/GenBank/DDBJ whole genome shotgun (WGS) entry which is preliminary data.</text>
</comment>
<evidence type="ECO:0000256" key="19">
    <source>
        <dbReference type="ARBA" id="ARBA00047847"/>
    </source>
</evidence>
<keyword evidence="13 20" id="KW-1133">Transmembrane helix</keyword>
<evidence type="ECO:0000256" key="16">
    <source>
        <dbReference type="ARBA" id="ARBA00023157"/>
    </source>
</evidence>
<dbReference type="GO" id="GO:0030158">
    <property type="term" value="F:protein xylosyltransferase activity"/>
    <property type="evidence" value="ECO:0007669"/>
    <property type="project" value="UniProtKB-EC"/>
</dbReference>
<keyword evidence="7" id="KW-0328">Glycosyltransferase</keyword>
<reference evidence="22" key="1">
    <citation type="submission" date="2023-06" db="EMBL/GenBank/DDBJ databases">
        <title>Genomic analysis of the entomopathogenic nematode Steinernema hermaphroditum.</title>
        <authorList>
            <person name="Schwarz E.M."/>
            <person name="Heppert J.K."/>
            <person name="Baniya A."/>
            <person name="Schwartz H.T."/>
            <person name="Tan C.-H."/>
            <person name="Antoshechkin I."/>
            <person name="Sternberg P.W."/>
            <person name="Goodrich-Blair H."/>
            <person name="Dillman A.R."/>
        </authorList>
    </citation>
    <scope>NUCLEOTIDE SEQUENCE</scope>
    <source>
        <strain evidence="22">PS9179</strain>
        <tissue evidence="22">Whole animal</tissue>
    </source>
</reference>
<evidence type="ECO:0000256" key="12">
    <source>
        <dbReference type="ARBA" id="ARBA00022968"/>
    </source>
</evidence>
<keyword evidence="10" id="KW-0479">Metal-binding</keyword>
<keyword evidence="16" id="KW-1015">Disulfide bond</keyword>
<evidence type="ECO:0000256" key="3">
    <source>
        <dbReference type="ARBA" id="ARBA00004840"/>
    </source>
</evidence>
<dbReference type="Pfam" id="PF01822">
    <property type="entry name" value="WSC"/>
    <property type="match status" value="1"/>
</dbReference>
<evidence type="ECO:0000256" key="14">
    <source>
        <dbReference type="ARBA" id="ARBA00023034"/>
    </source>
</evidence>
<dbReference type="AlphaFoldDB" id="A0AA39LWH1"/>
<accession>A0AA39LWH1</accession>
<dbReference type="PANTHER" id="PTHR46025:SF3">
    <property type="entry name" value="XYLOSYLTRANSFERASE OXT"/>
    <property type="match status" value="1"/>
</dbReference>